<dbReference type="Pfam" id="PF00512">
    <property type="entry name" value="HisKA"/>
    <property type="match status" value="1"/>
</dbReference>
<proteinExistence type="predicted"/>
<dbReference type="GO" id="GO:0005524">
    <property type="term" value="F:ATP binding"/>
    <property type="evidence" value="ECO:0007669"/>
    <property type="project" value="UniProtKB-KW"/>
</dbReference>
<gene>
    <name evidence="11" type="ORF">K788_0006159</name>
</gene>
<dbReference type="InterPro" id="IPR003661">
    <property type="entry name" value="HisK_dim/P_dom"/>
</dbReference>
<dbReference type="CDD" id="cd00082">
    <property type="entry name" value="HisKA"/>
    <property type="match status" value="1"/>
</dbReference>
<feature type="transmembrane region" description="Helical" evidence="9">
    <location>
        <begin position="63"/>
        <end position="82"/>
    </location>
</feature>
<evidence type="ECO:0000256" key="5">
    <source>
        <dbReference type="ARBA" id="ARBA00022741"/>
    </source>
</evidence>
<dbReference type="InterPro" id="IPR005467">
    <property type="entry name" value="His_kinase_dom"/>
</dbReference>
<dbReference type="EC" id="2.7.13.3" evidence="2"/>
<name>A0A0P0RLN9_9BURK</name>
<feature type="transmembrane region" description="Helical" evidence="9">
    <location>
        <begin position="37"/>
        <end position="56"/>
    </location>
</feature>
<organism evidence="11 12">
    <name type="scientific">Paraburkholderia caribensis MBA4</name>
    <dbReference type="NCBI Taxonomy" id="1323664"/>
    <lineage>
        <taxon>Bacteria</taxon>
        <taxon>Pseudomonadati</taxon>
        <taxon>Pseudomonadota</taxon>
        <taxon>Betaproteobacteria</taxon>
        <taxon>Burkholderiales</taxon>
        <taxon>Burkholderiaceae</taxon>
        <taxon>Paraburkholderia</taxon>
    </lineage>
</organism>
<dbReference type="InterPro" id="IPR004358">
    <property type="entry name" value="Sig_transdc_His_kin-like_C"/>
</dbReference>
<evidence type="ECO:0000256" key="1">
    <source>
        <dbReference type="ARBA" id="ARBA00000085"/>
    </source>
</evidence>
<dbReference type="InterPro" id="IPR036890">
    <property type="entry name" value="HATPase_C_sf"/>
</dbReference>
<dbReference type="Gene3D" id="1.10.287.130">
    <property type="match status" value="1"/>
</dbReference>
<dbReference type="PANTHER" id="PTHR43065:SF10">
    <property type="entry name" value="PEROXIDE STRESS-ACTIVATED HISTIDINE KINASE MAK3"/>
    <property type="match status" value="1"/>
</dbReference>
<dbReference type="SMART" id="SM00388">
    <property type="entry name" value="HisKA"/>
    <property type="match status" value="1"/>
</dbReference>
<keyword evidence="3" id="KW-0597">Phosphoprotein</keyword>
<accession>A0A0P0RLN9</accession>
<feature type="domain" description="Histidine kinase" evidence="10">
    <location>
        <begin position="152"/>
        <end position="368"/>
    </location>
</feature>
<dbReference type="Proteomes" id="UP000019146">
    <property type="component" value="Plasmid unnamed"/>
</dbReference>
<geneLocation type="plasmid" evidence="12"/>
<dbReference type="SUPFAM" id="SSF47384">
    <property type="entry name" value="Homodimeric domain of signal transducing histidine kinase"/>
    <property type="match status" value="1"/>
</dbReference>
<dbReference type="GO" id="GO:0000155">
    <property type="term" value="F:phosphorelay sensor kinase activity"/>
    <property type="evidence" value="ECO:0007669"/>
    <property type="project" value="InterPro"/>
</dbReference>
<dbReference type="Pfam" id="PF02518">
    <property type="entry name" value="HATPase_c"/>
    <property type="match status" value="1"/>
</dbReference>
<dbReference type="InterPro" id="IPR003594">
    <property type="entry name" value="HATPase_dom"/>
</dbReference>
<dbReference type="InterPro" id="IPR036097">
    <property type="entry name" value="HisK_dim/P_sf"/>
</dbReference>
<sequence length="372" mass="39674">MNMERVSFLGKQNPALTLALAGGLALIVFLIDSFGHFATAIMVLYSIVVMLAATVLSRRGTLIVAIACIWATVIGFVIGHLNEESFSALARATVACLSIIATTALTLRIQADSARLAEQVRELNETHEALNRSTTELAHATRVTMLGELAASIAHEVSQPLAAITTHGEAGLRWLRRDTPNLDEACHAFEAMASNARRSSEIIRRIRALASKSEPTFAPLGINGLVVETIDLLDREVKRYGAVVKMDLSPGELTVNGDRVQLQQVLINLAVNGLQAMSSIQDRARELRLQTRVEDGRRVSITVEDSGVGISPEVAAKLFSAFFTTKTEGMGLGLSICRSIVEGHGGSISCAAPSARGASMQIALPVPVVAEG</sequence>
<keyword evidence="4" id="KW-0808">Transferase</keyword>
<feature type="transmembrane region" description="Helical" evidence="9">
    <location>
        <begin position="12"/>
        <end position="31"/>
    </location>
</feature>
<evidence type="ECO:0000256" key="4">
    <source>
        <dbReference type="ARBA" id="ARBA00022679"/>
    </source>
</evidence>
<evidence type="ECO:0000256" key="9">
    <source>
        <dbReference type="SAM" id="Phobius"/>
    </source>
</evidence>
<evidence type="ECO:0000256" key="8">
    <source>
        <dbReference type="ARBA" id="ARBA00023012"/>
    </source>
</evidence>
<keyword evidence="9" id="KW-1133">Transmembrane helix</keyword>
<dbReference type="KEGG" id="bcai:K788_0006159"/>
<evidence type="ECO:0000259" key="10">
    <source>
        <dbReference type="PROSITE" id="PS50109"/>
    </source>
</evidence>
<reference evidence="11 12" key="1">
    <citation type="journal article" date="2014" name="Genome Announc.">
        <title>Draft Genome Sequence of the Haloacid-Degrading Burkholderia caribensis Strain MBA4.</title>
        <authorList>
            <person name="Pan Y."/>
            <person name="Kong K.F."/>
            <person name="Tsang J.S."/>
        </authorList>
    </citation>
    <scope>NUCLEOTIDE SEQUENCE [LARGE SCALE GENOMIC DNA]</scope>
    <source>
        <strain evidence="11 12">MBA4</strain>
        <plasmid evidence="12">Plasmid</plasmid>
    </source>
</reference>
<keyword evidence="7" id="KW-0067">ATP-binding</keyword>
<keyword evidence="8" id="KW-0902">Two-component regulatory system</keyword>
<evidence type="ECO:0000313" key="11">
    <source>
        <dbReference type="EMBL" id="ALL69766.1"/>
    </source>
</evidence>
<dbReference type="PROSITE" id="PS50109">
    <property type="entry name" value="HIS_KIN"/>
    <property type="match status" value="1"/>
</dbReference>
<evidence type="ECO:0000256" key="2">
    <source>
        <dbReference type="ARBA" id="ARBA00012438"/>
    </source>
</evidence>
<evidence type="ECO:0000256" key="3">
    <source>
        <dbReference type="ARBA" id="ARBA00022553"/>
    </source>
</evidence>
<dbReference type="AlphaFoldDB" id="A0A0P0RLN9"/>
<dbReference type="SUPFAM" id="SSF55874">
    <property type="entry name" value="ATPase domain of HSP90 chaperone/DNA topoisomerase II/histidine kinase"/>
    <property type="match status" value="1"/>
</dbReference>
<dbReference type="EMBL" id="CP012748">
    <property type="protein sequence ID" value="ALL69766.1"/>
    <property type="molecule type" value="Genomic_DNA"/>
</dbReference>
<evidence type="ECO:0000256" key="6">
    <source>
        <dbReference type="ARBA" id="ARBA00022777"/>
    </source>
</evidence>
<keyword evidence="6" id="KW-0418">Kinase</keyword>
<dbReference type="PRINTS" id="PR00344">
    <property type="entry name" value="BCTRLSENSOR"/>
</dbReference>
<keyword evidence="11" id="KW-0614">Plasmid</keyword>
<dbReference type="Gene3D" id="3.30.565.10">
    <property type="entry name" value="Histidine kinase-like ATPase, C-terminal domain"/>
    <property type="match status" value="1"/>
</dbReference>
<keyword evidence="9" id="KW-0472">Membrane</keyword>
<dbReference type="SMART" id="SM00387">
    <property type="entry name" value="HATPase_c"/>
    <property type="match status" value="1"/>
</dbReference>
<comment type="catalytic activity">
    <reaction evidence="1">
        <text>ATP + protein L-histidine = ADP + protein N-phospho-L-histidine.</text>
        <dbReference type="EC" id="2.7.13.3"/>
    </reaction>
</comment>
<protein>
    <recommendedName>
        <fullName evidence="2">histidine kinase</fullName>
        <ecNumber evidence="2">2.7.13.3</ecNumber>
    </recommendedName>
</protein>
<evidence type="ECO:0000313" key="12">
    <source>
        <dbReference type="Proteomes" id="UP000019146"/>
    </source>
</evidence>
<keyword evidence="5" id="KW-0547">Nucleotide-binding</keyword>
<evidence type="ECO:0000256" key="7">
    <source>
        <dbReference type="ARBA" id="ARBA00022840"/>
    </source>
</evidence>
<keyword evidence="9" id="KW-0812">Transmembrane</keyword>
<dbReference type="PANTHER" id="PTHR43065">
    <property type="entry name" value="SENSOR HISTIDINE KINASE"/>
    <property type="match status" value="1"/>
</dbReference>